<evidence type="ECO:0000313" key="2">
    <source>
        <dbReference type="EMBL" id="OLP85665.1"/>
    </source>
</evidence>
<dbReference type="AlphaFoldDB" id="A0A1Q9CRY4"/>
<feature type="region of interest" description="Disordered" evidence="1">
    <location>
        <begin position="14"/>
        <end position="50"/>
    </location>
</feature>
<evidence type="ECO:0000256" key="1">
    <source>
        <dbReference type="SAM" id="MobiDB-lite"/>
    </source>
</evidence>
<feature type="region of interest" description="Disordered" evidence="1">
    <location>
        <begin position="63"/>
        <end position="95"/>
    </location>
</feature>
<evidence type="ECO:0000313" key="3">
    <source>
        <dbReference type="Proteomes" id="UP000186817"/>
    </source>
</evidence>
<proteinExistence type="predicted"/>
<dbReference type="Proteomes" id="UP000186817">
    <property type="component" value="Unassembled WGS sequence"/>
</dbReference>
<keyword evidence="3" id="KW-1185">Reference proteome</keyword>
<comment type="caution">
    <text evidence="2">The sequence shown here is derived from an EMBL/GenBank/DDBJ whole genome shotgun (WGS) entry which is preliminary data.</text>
</comment>
<organism evidence="2 3">
    <name type="scientific">Symbiodinium microadriaticum</name>
    <name type="common">Dinoflagellate</name>
    <name type="synonym">Zooxanthella microadriatica</name>
    <dbReference type="NCBI Taxonomy" id="2951"/>
    <lineage>
        <taxon>Eukaryota</taxon>
        <taxon>Sar</taxon>
        <taxon>Alveolata</taxon>
        <taxon>Dinophyceae</taxon>
        <taxon>Suessiales</taxon>
        <taxon>Symbiodiniaceae</taxon>
        <taxon>Symbiodinium</taxon>
    </lineage>
</organism>
<accession>A0A1Q9CRY4</accession>
<sequence>MNMGDFRLRALPLTRFAPWRERSDPNQKKLEEAGRPAPDGSPDSLEHHQSQYLQSKYFVPMVLVPTPPTSKQPEPAPPNGDGHGHPPRAPGARAASAPPILHDKKLLCQVCQKVALGIRWLTCKVCKTSDLKPPKLERLCSGHRRSNAFVGCEYARRGECNNGKCQSCHCHTEQKAFGKPLSQRRHQRKARRQAADRMLGGRAGWKRLAFPKTEMEGRNLGRRATLNARCPAFRRLCIATLRRYVTVTMSESDPHLHQAPPTSSEMRILGLSNINA</sequence>
<dbReference type="OrthoDB" id="419684at2759"/>
<feature type="compositionally biased region" description="Pro residues" evidence="1">
    <location>
        <begin position="65"/>
        <end position="78"/>
    </location>
</feature>
<dbReference type="EMBL" id="LSRX01000963">
    <property type="protein sequence ID" value="OLP85665.1"/>
    <property type="molecule type" value="Genomic_DNA"/>
</dbReference>
<gene>
    <name evidence="2" type="ORF">AK812_SmicGene33303</name>
</gene>
<feature type="compositionally biased region" description="Basic and acidic residues" evidence="1">
    <location>
        <begin position="18"/>
        <end position="34"/>
    </location>
</feature>
<name>A0A1Q9CRY4_SYMMI</name>
<reference evidence="2 3" key="1">
    <citation type="submission" date="2016-02" db="EMBL/GenBank/DDBJ databases">
        <title>Genome analysis of coral dinoflagellate symbionts highlights evolutionary adaptations to a symbiotic lifestyle.</title>
        <authorList>
            <person name="Aranda M."/>
            <person name="Li Y."/>
            <person name="Liew Y.J."/>
            <person name="Baumgarten S."/>
            <person name="Simakov O."/>
            <person name="Wilson M."/>
            <person name="Piel J."/>
            <person name="Ashoor H."/>
            <person name="Bougouffa S."/>
            <person name="Bajic V.B."/>
            <person name="Ryu T."/>
            <person name="Ravasi T."/>
            <person name="Bayer T."/>
            <person name="Micklem G."/>
            <person name="Kim H."/>
            <person name="Bhak J."/>
            <person name="Lajeunesse T.C."/>
            <person name="Voolstra C.R."/>
        </authorList>
    </citation>
    <scope>NUCLEOTIDE SEQUENCE [LARGE SCALE GENOMIC DNA]</scope>
    <source>
        <strain evidence="2 3">CCMP2467</strain>
    </source>
</reference>
<protein>
    <submittedName>
        <fullName evidence="2">Uncharacterized protein</fullName>
    </submittedName>
</protein>